<name>A0A1I6YI73_9BURK</name>
<organism evidence="2 3">
    <name type="scientific">Paraburkholderia aspalathi</name>
    <dbReference type="NCBI Taxonomy" id="1324617"/>
    <lineage>
        <taxon>Bacteria</taxon>
        <taxon>Pseudomonadati</taxon>
        <taxon>Pseudomonadota</taxon>
        <taxon>Betaproteobacteria</taxon>
        <taxon>Burkholderiales</taxon>
        <taxon>Burkholderiaceae</taxon>
        <taxon>Paraburkholderia</taxon>
    </lineage>
</organism>
<gene>
    <name evidence="2" type="ORF">SAMN05192563_1001508</name>
</gene>
<dbReference type="Proteomes" id="UP000198844">
    <property type="component" value="Unassembled WGS sequence"/>
</dbReference>
<dbReference type="Pfam" id="PF13817">
    <property type="entry name" value="DDE_Tnp_IS66_C"/>
    <property type="match status" value="1"/>
</dbReference>
<evidence type="ECO:0000313" key="2">
    <source>
        <dbReference type="EMBL" id="SFT50110.1"/>
    </source>
</evidence>
<sequence>MRLLPHRYVETFRADRIDPYRYLTCLFQRLPLAKTVDEYGALLPLRARKKQWTSAGALTMLGSAVCGVSIRSAKKVDATTVGVSIFRRKFRMVGSPIKPDVRPC</sequence>
<evidence type="ECO:0000259" key="1">
    <source>
        <dbReference type="Pfam" id="PF13817"/>
    </source>
</evidence>
<proteinExistence type="predicted"/>
<protein>
    <submittedName>
        <fullName evidence="2">IS66 C-terminal element</fullName>
    </submittedName>
</protein>
<dbReference type="EMBL" id="FPBH01000001">
    <property type="protein sequence ID" value="SFT50110.1"/>
    <property type="molecule type" value="Genomic_DNA"/>
</dbReference>
<accession>A0A1I6YI73</accession>
<dbReference type="AlphaFoldDB" id="A0A1I6YI73"/>
<evidence type="ECO:0000313" key="3">
    <source>
        <dbReference type="Proteomes" id="UP000198844"/>
    </source>
</evidence>
<dbReference type="InterPro" id="IPR039552">
    <property type="entry name" value="IS66_C"/>
</dbReference>
<feature type="domain" description="Transposase IS66 C-terminal" evidence="1">
    <location>
        <begin position="9"/>
        <end position="44"/>
    </location>
</feature>
<reference evidence="2 3" key="1">
    <citation type="submission" date="2016-10" db="EMBL/GenBank/DDBJ databases">
        <authorList>
            <person name="de Groot N.N."/>
        </authorList>
    </citation>
    <scope>NUCLEOTIDE SEQUENCE [LARGE SCALE GENOMIC DNA]</scope>
    <source>
        <strain evidence="2 3">LMG 27731</strain>
    </source>
</reference>